<organism evidence="2 3">
    <name type="scientific">Dyella ginsengisoli</name>
    <dbReference type="NCBI Taxonomy" id="363848"/>
    <lineage>
        <taxon>Bacteria</taxon>
        <taxon>Pseudomonadati</taxon>
        <taxon>Pseudomonadota</taxon>
        <taxon>Gammaproteobacteria</taxon>
        <taxon>Lysobacterales</taxon>
        <taxon>Rhodanobacteraceae</taxon>
        <taxon>Dyella</taxon>
    </lineage>
</organism>
<dbReference type="RefSeq" id="WP_404632536.1">
    <property type="nucleotide sequence ID" value="NZ_JADIKM010000002.1"/>
</dbReference>
<dbReference type="Proteomes" id="UP001620460">
    <property type="component" value="Unassembled WGS sequence"/>
</dbReference>
<dbReference type="EMBL" id="JADIKM010000002">
    <property type="protein sequence ID" value="MFK2904242.1"/>
    <property type="molecule type" value="Genomic_DNA"/>
</dbReference>
<keyword evidence="3" id="KW-1185">Reference proteome</keyword>
<proteinExistence type="predicted"/>
<evidence type="ECO:0000313" key="3">
    <source>
        <dbReference type="Proteomes" id="UP001620460"/>
    </source>
</evidence>
<keyword evidence="1" id="KW-0732">Signal</keyword>
<feature type="chain" id="PRO_5046363307" evidence="1">
    <location>
        <begin position="21"/>
        <end position="154"/>
    </location>
</feature>
<comment type="caution">
    <text evidence="2">The sequence shown here is derived from an EMBL/GenBank/DDBJ whole genome shotgun (WGS) entry which is preliminary data.</text>
</comment>
<evidence type="ECO:0000313" key="2">
    <source>
        <dbReference type="EMBL" id="MFK2904242.1"/>
    </source>
</evidence>
<feature type="signal peptide" evidence="1">
    <location>
        <begin position="1"/>
        <end position="20"/>
    </location>
</feature>
<accession>A0ABW8JT05</accession>
<gene>
    <name evidence="2" type="ORF">ISP17_09710</name>
</gene>
<evidence type="ECO:0000256" key="1">
    <source>
        <dbReference type="SAM" id="SignalP"/>
    </source>
</evidence>
<name>A0ABW8JT05_9GAMM</name>
<reference evidence="2 3" key="1">
    <citation type="submission" date="2020-10" db="EMBL/GenBank/DDBJ databases">
        <title>Phylogeny of dyella-like bacteria.</title>
        <authorList>
            <person name="Fu J."/>
        </authorList>
    </citation>
    <scope>NUCLEOTIDE SEQUENCE [LARGE SCALE GENOMIC DNA]</scope>
    <source>
        <strain evidence="2 3">Gsoil3046</strain>
    </source>
</reference>
<protein>
    <submittedName>
        <fullName evidence="2">Uncharacterized protein</fullName>
    </submittedName>
</protein>
<sequence>MNHWKCFVAMILLLSSGAAAAQQKMSQPEANQQLLDQANQQAAFARGMTFGDRYNEHWHKGMISLPQARKSLAEEWQKLGLSPELAKQVAATYRGDSSAMLNHPPLEGRSEKEVSAMIQQALTAKHYPMANRLLIDYERQRLNLEPMSAQVPTH</sequence>